<accession>A0A6C0HM25</accession>
<organism evidence="2">
    <name type="scientific">viral metagenome</name>
    <dbReference type="NCBI Taxonomy" id="1070528"/>
    <lineage>
        <taxon>unclassified sequences</taxon>
        <taxon>metagenomes</taxon>
        <taxon>organismal metagenomes</taxon>
    </lineage>
</organism>
<protein>
    <recommendedName>
        <fullName evidence="1">Glycosyl transferase family 25 domain-containing protein</fullName>
    </recommendedName>
</protein>
<name>A0A6C0HM25_9ZZZZ</name>
<sequence>MDNIDRIFYINLDHRTDRKNEIENELNIHLTHSHYTKKVERFNAIKCSNGSTGAGAIGCSMSHLEILKLAKAHNYKYIIVFEDDFQFLIDKDELYDLVDQVFEQVFAQSSTPALDFKVIMLSYNALQRTSLDNNDILDSTTNSQTTAGYLLNCKYIDLLIENYTQGIQLFNKTGEHWNYAIDQYWKKEQKDKWFIFKKRIGKQRAGYSDIGRQYSDNNC</sequence>
<reference evidence="2" key="1">
    <citation type="journal article" date="2020" name="Nature">
        <title>Giant virus diversity and host interactions through global metagenomics.</title>
        <authorList>
            <person name="Schulz F."/>
            <person name="Roux S."/>
            <person name="Paez-Espino D."/>
            <person name="Jungbluth S."/>
            <person name="Walsh D.A."/>
            <person name="Denef V.J."/>
            <person name="McMahon K.D."/>
            <person name="Konstantinidis K.T."/>
            <person name="Eloe-Fadrosh E.A."/>
            <person name="Kyrpides N.C."/>
            <person name="Woyke T."/>
        </authorList>
    </citation>
    <scope>NUCLEOTIDE SEQUENCE</scope>
    <source>
        <strain evidence="2">GVMAG-M-3300023184-13</strain>
    </source>
</reference>
<evidence type="ECO:0000259" key="1">
    <source>
        <dbReference type="Pfam" id="PF01755"/>
    </source>
</evidence>
<dbReference type="AlphaFoldDB" id="A0A6C0HM25"/>
<evidence type="ECO:0000313" key="2">
    <source>
        <dbReference type="EMBL" id="QHT81165.1"/>
    </source>
</evidence>
<dbReference type="Pfam" id="PF01755">
    <property type="entry name" value="Glyco_transf_25"/>
    <property type="match status" value="1"/>
</dbReference>
<dbReference type="InterPro" id="IPR002654">
    <property type="entry name" value="Glyco_trans_25"/>
</dbReference>
<dbReference type="EMBL" id="MN739979">
    <property type="protein sequence ID" value="QHT81165.1"/>
    <property type="molecule type" value="Genomic_DNA"/>
</dbReference>
<dbReference type="CDD" id="cd06532">
    <property type="entry name" value="Glyco_transf_25"/>
    <property type="match status" value="1"/>
</dbReference>
<feature type="domain" description="Glycosyl transferase family 25" evidence="1">
    <location>
        <begin position="6"/>
        <end position="165"/>
    </location>
</feature>
<proteinExistence type="predicted"/>